<evidence type="ECO:0000313" key="4">
    <source>
        <dbReference type="EMBL" id="UPT86011.1"/>
    </source>
</evidence>
<gene>
    <name evidence="4" type="ORF">HAP41_0000037930</name>
</gene>
<proteinExistence type="predicted"/>
<feature type="chain" id="PRO_5043647159" evidence="2">
    <location>
        <begin position="23"/>
        <end position="286"/>
    </location>
</feature>
<dbReference type="Proteomes" id="UP000551709">
    <property type="component" value="Chromosome"/>
</dbReference>
<protein>
    <submittedName>
        <fullName evidence="4">Lysozyme inhibitor LprI family protein</fullName>
    </submittedName>
</protein>
<feature type="signal peptide" evidence="2">
    <location>
        <begin position="1"/>
        <end position="22"/>
    </location>
</feature>
<dbReference type="Gene3D" id="1.20.1270.180">
    <property type="match status" value="1"/>
</dbReference>
<feature type="compositionally biased region" description="Pro residues" evidence="1">
    <location>
        <begin position="268"/>
        <end position="280"/>
    </location>
</feature>
<dbReference type="Pfam" id="PF07007">
    <property type="entry name" value="LprI"/>
    <property type="match status" value="1"/>
</dbReference>
<evidence type="ECO:0000313" key="5">
    <source>
        <dbReference type="Proteomes" id="UP000551709"/>
    </source>
</evidence>
<feature type="region of interest" description="Disordered" evidence="1">
    <location>
        <begin position="266"/>
        <end position="286"/>
    </location>
</feature>
<name>A0A8T5V9P9_9BRAD</name>
<dbReference type="RefSeq" id="WP_166082566.1">
    <property type="nucleotide sequence ID" value="NZ_CP096255.1"/>
</dbReference>
<keyword evidence="2" id="KW-0732">Signal</keyword>
<feature type="domain" description="Lysozyme inhibitor LprI-like N-terminal" evidence="3">
    <location>
        <begin position="25"/>
        <end position="109"/>
    </location>
</feature>
<dbReference type="AlphaFoldDB" id="A0A8T5V9P9"/>
<evidence type="ECO:0000256" key="2">
    <source>
        <dbReference type="SAM" id="SignalP"/>
    </source>
</evidence>
<evidence type="ECO:0000259" key="3">
    <source>
        <dbReference type="Pfam" id="PF07007"/>
    </source>
</evidence>
<accession>A0A8T5V9P9</accession>
<organism evidence="4 5">
    <name type="scientific">Bradyrhizobium barranii subsp. apii</name>
    <dbReference type="NCBI Taxonomy" id="2819348"/>
    <lineage>
        <taxon>Bacteria</taxon>
        <taxon>Pseudomonadati</taxon>
        <taxon>Pseudomonadota</taxon>
        <taxon>Alphaproteobacteria</taxon>
        <taxon>Hyphomicrobiales</taxon>
        <taxon>Nitrobacteraceae</taxon>
        <taxon>Bradyrhizobium</taxon>
        <taxon>Bradyrhizobium barranii</taxon>
    </lineage>
</organism>
<dbReference type="InterPro" id="IPR009739">
    <property type="entry name" value="LprI-like_N"/>
</dbReference>
<dbReference type="EMBL" id="CP096255">
    <property type="protein sequence ID" value="UPT86011.1"/>
    <property type="molecule type" value="Genomic_DNA"/>
</dbReference>
<sequence>MKLVSVLALAACAVISPSAVHALDCAKASLEAEKFICASPEAKKADDAMTAAYFALLRRTTDPDFHQALIRSQRRWIEARSRGVPRIDGEEDEEPDDRKVLLKITKDRLNFLKGNEPICTMEQQRKIASKESGGPFAGYEGPCGFMPPRYGHWEYVCWIATHRQHKDRICSVGEEWTSGHTTERRLVSVVTNGELKPVASCYTGYAGSKCPDPESLANVEAAAHWNTNPQISFGDLGPPRASRLWKYDPDGPAGYDEPWMQDCLFAPSYPPPDLSRPDPSPSGKTP</sequence>
<reference evidence="4" key="2">
    <citation type="submission" date="2022-04" db="EMBL/GenBank/DDBJ databases">
        <authorList>
            <person name="Bromfield E.S.P."/>
            <person name="Cloutier S."/>
        </authorList>
    </citation>
    <scope>NUCLEOTIDE SEQUENCE</scope>
    <source>
        <strain evidence="4">1S5</strain>
    </source>
</reference>
<evidence type="ECO:0000256" key="1">
    <source>
        <dbReference type="SAM" id="MobiDB-lite"/>
    </source>
</evidence>
<reference evidence="4" key="1">
    <citation type="journal article" date="2017" name="Syst. Appl. Microbiol.">
        <title>Soybeans inoculated with root zone soils of Canadian native legumes harbour diverse and novel Bradyrhizobium spp. that possess agricultural potential.</title>
        <authorList>
            <person name="Bromfield E.S.P."/>
            <person name="Cloutier S."/>
            <person name="Tambong J.T."/>
            <person name="Tran Thi T.V."/>
        </authorList>
    </citation>
    <scope>NUCLEOTIDE SEQUENCE</scope>
    <source>
        <strain evidence="4">1S5</strain>
    </source>
</reference>